<name>A0A1H3BAU0_9BACT</name>
<dbReference type="Proteomes" id="UP000199249">
    <property type="component" value="Unassembled WGS sequence"/>
</dbReference>
<keyword evidence="2" id="KW-1185">Reference proteome</keyword>
<accession>A0A1H3BAU0</accession>
<dbReference type="AlphaFoldDB" id="A0A1H3BAU0"/>
<evidence type="ECO:0000313" key="1">
    <source>
        <dbReference type="EMBL" id="SDX38761.1"/>
    </source>
</evidence>
<organism evidence="1 2">
    <name type="scientific">Hymenobacter psychrophilus</name>
    <dbReference type="NCBI Taxonomy" id="651662"/>
    <lineage>
        <taxon>Bacteria</taxon>
        <taxon>Pseudomonadati</taxon>
        <taxon>Bacteroidota</taxon>
        <taxon>Cytophagia</taxon>
        <taxon>Cytophagales</taxon>
        <taxon>Hymenobacteraceae</taxon>
        <taxon>Hymenobacter</taxon>
    </lineage>
</organism>
<reference evidence="2" key="1">
    <citation type="submission" date="2016-10" db="EMBL/GenBank/DDBJ databases">
        <authorList>
            <person name="Varghese N."/>
            <person name="Submissions S."/>
        </authorList>
    </citation>
    <scope>NUCLEOTIDE SEQUENCE [LARGE SCALE GENOMIC DNA]</scope>
    <source>
        <strain evidence="2">CGMCC 1.8975</strain>
    </source>
</reference>
<dbReference type="EMBL" id="FNOV01000001">
    <property type="protein sequence ID" value="SDX38761.1"/>
    <property type="molecule type" value="Genomic_DNA"/>
</dbReference>
<protein>
    <submittedName>
        <fullName evidence="1">Uncharacterized protein</fullName>
    </submittedName>
</protein>
<evidence type="ECO:0000313" key="2">
    <source>
        <dbReference type="Proteomes" id="UP000199249"/>
    </source>
</evidence>
<proteinExistence type="predicted"/>
<sequence>MFLLTMNLHAGPRPLAALGWPAARPVPTASQSSFRKAKRFS</sequence>
<gene>
    <name evidence="1" type="ORF">SAMN04488069_101212</name>
</gene>